<organism evidence="1 2">
    <name type="scientific">Mycobacterium phage Paito</name>
    <dbReference type="NCBI Taxonomy" id="2315544"/>
    <lineage>
        <taxon>Viruses</taxon>
        <taxon>Duplodnaviria</taxon>
        <taxon>Heunggongvirae</taxon>
        <taxon>Uroviricota</taxon>
        <taxon>Caudoviricetes</taxon>
        <taxon>Gclasvirinae</taxon>
        <taxon>Liefievirus</taxon>
        <taxon>Liefievirus paito</taxon>
    </lineage>
</organism>
<reference evidence="1 2" key="1">
    <citation type="submission" date="2018-08" db="EMBL/GenBank/DDBJ databases">
        <authorList>
            <person name="Quesada-Gordillo A."/>
            <person name="Cotto-Pereira A.M."/>
            <person name="Cruz-Lopez C.D."/>
            <person name="Cruz-Ortiz M.A."/>
            <person name="Cruz-Ortiz J.C."/>
            <person name="Davila-Benitez J."/>
            <person name="Deleon-Ruiz I.N."/>
            <person name="Delgado-Rivera C.M."/>
            <person name="Desarden-Rivera Y.C."/>
            <person name="Diaz-Mejia R.M."/>
            <person name="Diaz-Ramos D."/>
            <person name="Estrada-Lozada M."/>
            <person name="Estrada-Mojica S."/>
            <person name="Etienne-Gonzalez P."/>
            <person name="Figueroa-Gomez L."/>
            <person name="Flores-Roque G."/>
            <person name="Gomez-Rosado J.O."/>
            <person name="Gonzalez-Garcia E.M."/>
            <person name="Gonzalez-Leon M.A."/>
            <person name="Gonzalez-Rodriguez J."/>
            <person name="Gonzalez-Santos L.I."/>
            <person name="Goveo-Rivera I.A."/>
            <person name="Gutierrez-Silva J.C."/>
            <person name="Issa-Mahmud S."/>
            <person name="Lopez-Llera J.N."/>
            <person name="Marrero-Visalden G."/>
            <person name="Muyet-Blasini E."/>
            <person name="Ortiz-Torres X.D."/>
            <person name="Palacios-Vallejo J.G."/>
            <person name="Pichardo-Gonzalez P.A."/>
            <person name="Pou-Acosta P.M."/>
            <person name="Rodriguez-Colon F."/>
            <person name="Roig-Laboy C.J."/>
            <person name="Santiago-Mendez J."/>
            <person name="Velez-Velazquez R.M."/>
            <person name="Fernandez-Martinez M."/>
            <person name="Rubin M."/>
            <person name="Vazquez E."/>
            <person name="Garlena R.A."/>
            <person name="Russell D.A."/>
            <person name="Pope W.H."/>
            <person name="Jacobs-Sera D."/>
            <person name="Hatfull G.F."/>
        </authorList>
    </citation>
    <scope>NUCLEOTIDE SEQUENCE [LARGE SCALE GENOMIC DNA]</scope>
</reference>
<name>A0A386KI86_9CAUD</name>
<dbReference type="GeneID" id="63925726"/>
<protein>
    <submittedName>
        <fullName evidence="1">Uncharacterized protein</fullName>
    </submittedName>
</protein>
<sequence length="62" mass="6790">MTMAVPEVRQCVDETSHMFGAVAVRASENRWGVMHPQHGGHWASDVEVHNWAAGAFDVEAGE</sequence>
<evidence type="ECO:0000313" key="1">
    <source>
        <dbReference type="EMBL" id="AYD84609.1"/>
    </source>
</evidence>
<gene>
    <name evidence="1" type="primary">24</name>
    <name evidence="1" type="ORF">SEA_PAITO_24</name>
</gene>
<accession>A0A386KI86</accession>
<dbReference type="KEGG" id="vg:63925726"/>
<dbReference type="EMBL" id="MH779514">
    <property type="protein sequence ID" value="AYD84609.1"/>
    <property type="molecule type" value="Genomic_DNA"/>
</dbReference>
<proteinExistence type="predicted"/>
<evidence type="ECO:0000313" key="2">
    <source>
        <dbReference type="Proteomes" id="UP000271313"/>
    </source>
</evidence>
<keyword evidence="2" id="KW-1185">Reference proteome</keyword>
<dbReference type="RefSeq" id="YP_010051241.1">
    <property type="nucleotide sequence ID" value="NC_054439.1"/>
</dbReference>
<dbReference type="Proteomes" id="UP000271313">
    <property type="component" value="Segment"/>
</dbReference>